<evidence type="ECO:0000313" key="2">
    <source>
        <dbReference type="EMBL" id="VFK66237.1"/>
    </source>
</evidence>
<feature type="transmembrane region" description="Helical" evidence="1">
    <location>
        <begin position="15"/>
        <end position="33"/>
    </location>
</feature>
<organism evidence="3">
    <name type="scientific">Candidatus Kentrum sp. UNK</name>
    <dbReference type="NCBI Taxonomy" id="2126344"/>
    <lineage>
        <taxon>Bacteria</taxon>
        <taxon>Pseudomonadati</taxon>
        <taxon>Pseudomonadota</taxon>
        <taxon>Gammaproteobacteria</taxon>
        <taxon>Candidatus Kentrum</taxon>
    </lineage>
</organism>
<feature type="transmembrane region" description="Helical" evidence="1">
    <location>
        <begin position="149"/>
        <end position="171"/>
    </location>
</feature>
<dbReference type="EMBL" id="CAADFZ010000084">
    <property type="protein sequence ID" value="VFK66237.1"/>
    <property type="molecule type" value="Genomic_DNA"/>
</dbReference>
<evidence type="ECO:0008006" key="4">
    <source>
        <dbReference type="Google" id="ProtNLM"/>
    </source>
</evidence>
<reference evidence="3" key="1">
    <citation type="submission" date="2019-02" db="EMBL/GenBank/DDBJ databases">
        <authorList>
            <person name="Gruber-Vodicka R. H."/>
            <person name="Seah K. B. B."/>
        </authorList>
    </citation>
    <scope>NUCLEOTIDE SEQUENCE</scope>
    <source>
        <strain evidence="3">BECK_BY19</strain>
        <strain evidence="2">BECK_BY8</strain>
    </source>
</reference>
<feature type="transmembrane region" description="Helical" evidence="1">
    <location>
        <begin position="79"/>
        <end position="98"/>
    </location>
</feature>
<gene>
    <name evidence="2" type="ORF">BECKUNK1418G_GA0071005_10849</name>
    <name evidence="3" type="ORF">BECKUNK1418H_GA0071006_10849</name>
</gene>
<name>A0A451B0P9_9GAMM</name>
<dbReference type="EMBL" id="CAADGD010000084">
    <property type="protein sequence ID" value="VFK71849.1"/>
    <property type="molecule type" value="Genomic_DNA"/>
</dbReference>
<feature type="transmembrane region" description="Helical" evidence="1">
    <location>
        <begin position="217"/>
        <end position="236"/>
    </location>
</feature>
<keyword evidence="1" id="KW-0472">Membrane</keyword>
<feature type="transmembrane region" description="Helical" evidence="1">
    <location>
        <begin position="118"/>
        <end position="137"/>
    </location>
</feature>
<dbReference type="AlphaFoldDB" id="A0A451B0P9"/>
<protein>
    <recommendedName>
        <fullName evidence="4">Cytochrome C and Quinol oxidase polypeptide I</fullName>
    </recommendedName>
</protein>
<evidence type="ECO:0000313" key="3">
    <source>
        <dbReference type="EMBL" id="VFK71849.1"/>
    </source>
</evidence>
<proteinExistence type="predicted"/>
<accession>A0A451B0P9</accession>
<feature type="transmembrane region" description="Helical" evidence="1">
    <location>
        <begin position="177"/>
        <end position="196"/>
    </location>
</feature>
<feature type="transmembrane region" description="Helical" evidence="1">
    <location>
        <begin position="45"/>
        <end position="67"/>
    </location>
</feature>
<evidence type="ECO:0000256" key="1">
    <source>
        <dbReference type="SAM" id="Phobius"/>
    </source>
</evidence>
<keyword evidence="1" id="KW-0812">Transmembrane</keyword>
<sequence>MADGIKPFSFTGSRFWFIGLFVLCVVGFGQSYFLKLLGQEGDFSYYVHLHVAMMFLWLSLLIVQPILIYKRRNSLHRRIGRVSSILVLTIIVSSVLVIHSQALLQGNAEAKGLTPEEFLIQPVAMAILFLIPYMLAMVNRHKPSIHARYMICTALPSILEPTVARGLFYGFGIQPPLLFIALLTLTSCIFIILIVAERRQETGRHVFPSMLGLYWSMNIIFVAISTGPLGFIWQGFGKWFLSLPLT</sequence>
<keyword evidence="1" id="KW-1133">Transmembrane helix</keyword>